<dbReference type="EMBL" id="CP016172">
    <property type="protein sequence ID" value="ANN76352.1"/>
    <property type="molecule type" value="Genomic_DNA"/>
</dbReference>
<keyword evidence="4" id="KW-1185">Reference proteome</keyword>
<dbReference type="Gene3D" id="1.20.1090.10">
    <property type="entry name" value="Dehydroquinate synthase-like - alpha domain"/>
    <property type="match status" value="1"/>
</dbReference>
<protein>
    <recommendedName>
        <fullName evidence="2">Alcohol dehydrogenase iron-type/glycerol dehydrogenase GldA domain-containing protein</fullName>
    </recommendedName>
</protein>
<evidence type="ECO:0000313" key="3">
    <source>
        <dbReference type="EMBL" id="ANN76352.1"/>
    </source>
</evidence>
<name>A0A193G8P2_9BORD</name>
<evidence type="ECO:0000313" key="4">
    <source>
        <dbReference type="Proteomes" id="UP000091926"/>
    </source>
</evidence>
<reference evidence="3 4" key="1">
    <citation type="submission" date="2016-06" db="EMBL/GenBank/DDBJ databases">
        <title>Complete genome sequences of Bordetella bronchialis and Bordetella flabilis.</title>
        <authorList>
            <person name="LiPuma J.J."/>
            <person name="Spilker T."/>
        </authorList>
    </citation>
    <scope>NUCLEOTIDE SEQUENCE [LARGE SCALE GENOMIC DNA]</scope>
    <source>
        <strain evidence="3 4">AU10664</strain>
    </source>
</reference>
<dbReference type="KEGG" id="bfz:BAU07_03790"/>
<dbReference type="Gene3D" id="3.40.50.1970">
    <property type="match status" value="1"/>
</dbReference>
<organism evidence="3 4">
    <name type="scientific">Bordetella flabilis</name>
    <dbReference type="NCBI Taxonomy" id="463014"/>
    <lineage>
        <taxon>Bacteria</taxon>
        <taxon>Pseudomonadati</taxon>
        <taxon>Pseudomonadota</taxon>
        <taxon>Betaproteobacteria</taxon>
        <taxon>Burkholderiales</taxon>
        <taxon>Alcaligenaceae</taxon>
        <taxon>Bordetella</taxon>
    </lineage>
</organism>
<dbReference type="PANTHER" id="PTHR11496:SF83">
    <property type="entry name" value="HYDROXYACID-OXOACID TRANSHYDROGENASE, MITOCHONDRIAL"/>
    <property type="match status" value="1"/>
</dbReference>
<evidence type="ECO:0000256" key="1">
    <source>
        <dbReference type="ARBA" id="ARBA00023002"/>
    </source>
</evidence>
<proteinExistence type="predicted"/>
<dbReference type="SUPFAM" id="SSF56796">
    <property type="entry name" value="Dehydroquinate synthase-like"/>
    <property type="match status" value="1"/>
</dbReference>
<dbReference type="STRING" id="463014.BAU07_03790"/>
<dbReference type="GO" id="GO:0046872">
    <property type="term" value="F:metal ion binding"/>
    <property type="evidence" value="ECO:0007669"/>
    <property type="project" value="InterPro"/>
</dbReference>
<gene>
    <name evidence="3" type="ORF">BAU07_03790</name>
</gene>
<evidence type="ECO:0000259" key="2">
    <source>
        <dbReference type="Pfam" id="PF00465"/>
    </source>
</evidence>
<dbReference type="InterPro" id="IPR039697">
    <property type="entry name" value="Alcohol_dehydrogenase_Fe"/>
</dbReference>
<dbReference type="Proteomes" id="UP000091926">
    <property type="component" value="Chromosome"/>
</dbReference>
<dbReference type="Pfam" id="PF00465">
    <property type="entry name" value="Fe-ADH"/>
    <property type="match status" value="1"/>
</dbReference>
<dbReference type="AlphaFoldDB" id="A0A193G8P2"/>
<dbReference type="InterPro" id="IPR001670">
    <property type="entry name" value="ADH_Fe/GldA"/>
</dbReference>
<accession>A0A193G8P2</accession>
<dbReference type="GO" id="GO:0004022">
    <property type="term" value="F:alcohol dehydrogenase (NAD+) activity"/>
    <property type="evidence" value="ECO:0007669"/>
    <property type="project" value="TreeGrafter"/>
</dbReference>
<keyword evidence="1" id="KW-0560">Oxidoreductase</keyword>
<dbReference type="OrthoDB" id="323926at2"/>
<dbReference type="PANTHER" id="PTHR11496">
    <property type="entry name" value="ALCOHOL DEHYDROGENASE"/>
    <property type="match status" value="1"/>
</dbReference>
<feature type="domain" description="Alcohol dehydrogenase iron-type/glycerol dehydrogenase GldA" evidence="2">
    <location>
        <begin position="15"/>
        <end position="187"/>
    </location>
</feature>
<sequence length="399" mass="42462">MAPVGRFSSLSSGVRLHAGDDVLDMLPREADRLDARRAFVVCGHSVATRTPLLDRVRGVLGSRYAGAYTGMRKDAPLDDVRQAAAEARALGADLLIAIGAGSVLKATRVVAIALGEDRPLEDLATRYSSNAPPVSPRLLKPKPPIFNVLTAPTSAQDRGGAALRRADGGARLEFFDPKTRPVTIFWDSAALLTAPPALAVSTGLGVYWRALMNAGAIRQANPLVQAARLHAYTLSRHALPCLADPLDAQPRLDMCAAALLQNRDEDDGGRPFDAHWIARAVYALGAALFNRVPRLDQGTAHAVMTAPAIRQFAALCPDAIEQMGQALGLAGAAAASPQALIDGVGRIFEPLGVPHKLQGVSELDREQALDASLFNFNADRARELAGHRDRLRAILDEVT</sequence>